<dbReference type="PANTHER" id="PTHR43546:SF3">
    <property type="entry name" value="UPF0173 METAL-DEPENDENT HYDROLASE MJ1163"/>
    <property type="match status" value="1"/>
</dbReference>
<evidence type="ECO:0000313" key="3">
    <source>
        <dbReference type="Proteomes" id="UP000621500"/>
    </source>
</evidence>
<name>A0ABQ4EX10_9ACTN</name>
<organism evidence="2 3">
    <name type="scientific">Plantactinospora mayteni</name>
    <dbReference type="NCBI Taxonomy" id="566021"/>
    <lineage>
        <taxon>Bacteria</taxon>
        <taxon>Bacillati</taxon>
        <taxon>Actinomycetota</taxon>
        <taxon>Actinomycetes</taxon>
        <taxon>Micromonosporales</taxon>
        <taxon>Micromonosporaceae</taxon>
        <taxon>Plantactinospora</taxon>
    </lineage>
</organism>
<dbReference type="RefSeq" id="WP_203860564.1">
    <property type="nucleotide sequence ID" value="NZ_BAAAZQ010000009.1"/>
</dbReference>
<accession>A0ABQ4EX10</accession>
<dbReference type="InterPro" id="IPR050114">
    <property type="entry name" value="UPF0173_UPF0282_UlaG_hydrolase"/>
</dbReference>
<reference evidence="2 3" key="1">
    <citation type="submission" date="2021-01" db="EMBL/GenBank/DDBJ databases">
        <title>Whole genome shotgun sequence of Plantactinospora mayteni NBRC 109088.</title>
        <authorList>
            <person name="Komaki H."/>
            <person name="Tamura T."/>
        </authorList>
    </citation>
    <scope>NUCLEOTIDE SEQUENCE [LARGE SCALE GENOMIC DNA]</scope>
    <source>
        <strain evidence="2 3">NBRC 109088</strain>
    </source>
</reference>
<dbReference type="Pfam" id="PF13483">
    <property type="entry name" value="Lactamase_B_3"/>
    <property type="match status" value="1"/>
</dbReference>
<keyword evidence="3" id="KW-1185">Reference proteome</keyword>
<gene>
    <name evidence="2" type="ORF">Pma05_57380</name>
</gene>
<dbReference type="SMART" id="SM00849">
    <property type="entry name" value="Lactamase_B"/>
    <property type="match status" value="1"/>
</dbReference>
<sequence length="198" mass="21306">MRLTKYTHACVRLEHEGSVLVVDPGVWSEPAALRGADAVLVTHEHIDHVDVLRLAGLGVPVYAPAGADIPDLDVHPVAPGEEFTAAGLRVRALGGRHATIYGGQPDCPNLGYLVEGRVYHPGDSVYRPDVPVQTLLVPVQGSWLKTAEAIDFVRAVAPERAYGIHDAQVNDRGLRSVHGWLAEESGGCYRWLTPGETA</sequence>
<feature type="domain" description="Metallo-beta-lactamase" evidence="1">
    <location>
        <begin position="7"/>
        <end position="165"/>
    </location>
</feature>
<dbReference type="Gene3D" id="3.60.15.10">
    <property type="entry name" value="Ribonuclease Z/Hydroxyacylglutathione hydrolase-like"/>
    <property type="match status" value="1"/>
</dbReference>
<dbReference type="InterPro" id="IPR001279">
    <property type="entry name" value="Metallo-B-lactamas"/>
</dbReference>
<evidence type="ECO:0000313" key="2">
    <source>
        <dbReference type="EMBL" id="GIG99165.1"/>
    </source>
</evidence>
<proteinExistence type="predicted"/>
<protein>
    <submittedName>
        <fullName evidence="2">MBL fold metallo-hydrolase</fullName>
    </submittedName>
</protein>
<dbReference type="Proteomes" id="UP000621500">
    <property type="component" value="Unassembled WGS sequence"/>
</dbReference>
<dbReference type="EMBL" id="BONX01000041">
    <property type="protein sequence ID" value="GIG99165.1"/>
    <property type="molecule type" value="Genomic_DNA"/>
</dbReference>
<dbReference type="PANTHER" id="PTHR43546">
    <property type="entry name" value="UPF0173 METAL-DEPENDENT HYDROLASE MJ1163-RELATED"/>
    <property type="match status" value="1"/>
</dbReference>
<evidence type="ECO:0000259" key="1">
    <source>
        <dbReference type="SMART" id="SM00849"/>
    </source>
</evidence>
<dbReference type="InterPro" id="IPR036866">
    <property type="entry name" value="RibonucZ/Hydroxyglut_hydro"/>
</dbReference>
<comment type="caution">
    <text evidence="2">The sequence shown here is derived from an EMBL/GenBank/DDBJ whole genome shotgun (WGS) entry which is preliminary data.</text>
</comment>
<dbReference type="SUPFAM" id="SSF56281">
    <property type="entry name" value="Metallo-hydrolase/oxidoreductase"/>
    <property type="match status" value="1"/>
</dbReference>